<comment type="caution">
    <text evidence="2">The sequence shown here is derived from an EMBL/GenBank/DDBJ whole genome shotgun (WGS) entry which is preliminary data.</text>
</comment>
<protein>
    <submittedName>
        <fullName evidence="2">Uncharacterized protein</fullName>
    </submittedName>
</protein>
<reference evidence="2" key="1">
    <citation type="submission" date="2023-03" db="EMBL/GenBank/DDBJ databases">
        <title>Massive genome expansion in bonnet fungi (Mycena s.s.) driven by repeated elements and novel gene families across ecological guilds.</title>
        <authorList>
            <consortium name="Lawrence Berkeley National Laboratory"/>
            <person name="Harder C.B."/>
            <person name="Miyauchi S."/>
            <person name="Viragh M."/>
            <person name="Kuo A."/>
            <person name="Thoen E."/>
            <person name="Andreopoulos B."/>
            <person name="Lu D."/>
            <person name="Skrede I."/>
            <person name="Drula E."/>
            <person name="Henrissat B."/>
            <person name="Morin E."/>
            <person name="Kohler A."/>
            <person name="Barry K."/>
            <person name="LaButti K."/>
            <person name="Morin E."/>
            <person name="Salamov A."/>
            <person name="Lipzen A."/>
            <person name="Mereny Z."/>
            <person name="Hegedus B."/>
            <person name="Baldrian P."/>
            <person name="Stursova M."/>
            <person name="Weitz H."/>
            <person name="Taylor A."/>
            <person name="Grigoriev I.V."/>
            <person name="Nagy L.G."/>
            <person name="Martin F."/>
            <person name="Kauserud H."/>
        </authorList>
    </citation>
    <scope>NUCLEOTIDE SEQUENCE</scope>
    <source>
        <strain evidence="2">9144</strain>
    </source>
</reference>
<keyword evidence="1" id="KW-0472">Membrane</keyword>
<dbReference type="EMBL" id="JARJCW010000020">
    <property type="protein sequence ID" value="KAJ7213838.1"/>
    <property type="molecule type" value="Genomic_DNA"/>
</dbReference>
<keyword evidence="1" id="KW-0812">Transmembrane</keyword>
<dbReference type="Proteomes" id="UP001219525">
    <property type="component" value="Unassembled WGS sequence"/>
</dbReference>
<evidence type="ECO:0000313" key="2">
    <source>
        <dbReference type="EMBL" id="KAJ7213838.1"/>
    </source>
</evidence>
<gene>
    <name evidence="2" type="ORF">GGX14DRAFT_696659</name>
</gene>
<evidence type="ECO:0000256" key="1">
    <source>
        <dbReference type="SAM" id="Phobius"/>
    </source>
</evidence>
<dbReference type="AlphaFoldDB" id="A0AAD6VI90"/>
<accession>A0AAD6VI90</accession>
<organism evidence="2 3">
    <name type="scientific">Mycena pura</name>
    <dbReference type="NCBI Taxonomy" id="153505"/>
    <lineage>
        <taxon>Eukaryota</taxon>
        <taxon>Fungi</taxon>
        <taxon>Dikarya</taxon>
        <taxon>Basidiomycota</taxon>
        <taxon>Agaricomycotina</taxon>
        <taxon>Agaricomycetes</taxon>
        <taxon>Agaricomycetidae</taxon>
        <taxon>Agaricales</taxon>
        <taxon>Marasmiineae</taxon>
        <taxon>Mycenaceae</taxon>
        <taxon>Mycena</taxon>
    </lineage>
</organism>
<keyword evidence="1" id="KW-1133">Transmembrane helix</keyword>
<keyword evidence="3" id="KW-1185">Reference proteome</keyword>
<name>A0AAD6VI90_9AGAR</name>
<sequence>MDSLDRPCLVCSRAATRWCARCQSAPNHVLRLVALAVFLTLALVHLVCLQRPSSQLARLEAMIEKTEKVVDHAKMLCRIGSLQVVLAEENVRLLEAQRSASVIRCCVLETRICSWQKYRLLSREISACVSDVNKVLSASQARAPFFLFGKLIDFPGLQLILEAERQRKYAEDIDAANLKIMLNRAQLMSIRGSVIDFPNIFSSTIIDRLCLHIYIYPSCQFFPPHPTRFGGPMICLLDFATPGRLGSYKIRSSAADGTAMSIFDPCAGLWRPHACRPHLQNARALQLASSQAFVDRPDVCLLRRLAFRNCAAPGVRSVALAAARQCRNVSSTDGHDVR</sequence>
<feature type="transmembrane region" description="Helical" evidence="1">
    <location>
        <begin position="29"/>
        <end position="49"/>
    </location>
</feature>
<proteinExistence type="predicted"/>
<evidence type="ECO:0000313" key="3">
    <source>
        <dbReference type="Proteomes" id="UP001219525"/>
    </source>
</evidence>